<proteinExistence type="inferred from homology"/>
<dbReference type="AlphaFoldDB" id="A0A6I2FDH2"/>
<name>A0A6I2FDH2_9MICO</name>
<dbReference type="Gene3D" id="3.40.800.10">
    <property type="entry name" value="Ureohydrolase domain"/>
    <property type="match status" value="1"/>
</dbReference>
<dbReference type="Pfam" id="PF00491">
    <property type="entry name" value="Arginase"/>
    <property type="match status" value="1"/>
</dbReference>
<comment type="similarity">
    <text evidence="4">Belongs to the arginase family.</text>
</comment>
<dbReference type="GO" id="GO:0004053">
    <property type="term" value="F:arginase activity"/>
    <property type="evidence" value="ECO:0007669"/>
    <property type="project" value="TreeGrafter"/>
</dbReference>
<dbReference type="GO" id="GO:0030145">
    <property type="term" value="F:manganese ion binding"/>
    <property type="evidence" value="ECO:0007669"/>
    <property type="project" value="TreeGrafter"/>
</dbReference>
<reference evidence="5 6" key="1">
    <citation type="submission" date="2019-10" db="EMBL/GenBank/DDBJ databases">
        <authorList>
            <person name="Nie G."/>
            <person name="Ming H."/>
            <person name="Yi B."/>
        </authorList>
    </citation>
    <scope>NUCLEOTIDE SEQUENCE [LARGE SCALE GENOMIC DNA]</scope>
    <source>
        <strain evidence="5 6">CFH 90414</strain>
    </source>
</reference>
<evidence type="ECO:0000256" key="4">
    <source>
        <dbReference type="PROSITE-ProRule" id="PRU00742"/>
    </source>
</evidence>
<dbReference type="PANTHER" id="PTHR43782">
    <property type="entry name" value="ARGINASE"/>
    <property type="match status" value="1"/>
</dbReference>
<evidence type="ECO:0000256" key="3">
    <source>
        <dbReference type="ARBA" id="ARBA00023211"/>
    </source>
</evidence>
<sequence length="301" mass="31388">MPVLNVIGVPSSAGSYSVGQEQAPRALREAGLLATLSASGYDVHDAGDLPMQAWAPDREHRLAQNLGQVVASLRALAASVAALRSAEDRLLVIGGNCTITLGVVAGLREVGGAPGPGLVYVDRHFDLNTPASTTDGTLDWMGVAHALALPDAADELVDAFGERPLLTPDRLSYLGVDPQSSTEWERDQVARLRLPIVTQAELVAGPAIAARRAAAALPDGPIAVHVDVDVLDFIDAPIAENVNGRNSGPTLDQLGEAIAELWRHPSCRALSVGEINPAHADADPGALSRFVETLGRALMPG</sequence>
<dbReference type="PANTHER" id="PTHR43782:SF3">
    <property type="entry name" value="ARGINASE"/>
    <property type="match status" value="1"/>
</dbReference>
<evidence type="ECO:0000256" key="1">
    <source>
        <dbReference type="ARBA" id="ARBA00022723"/>
    </source>
</evidence>
<dbReference type="PROSITE" id="PS51409">
    <property type="entry name" value="ARGINASE_2"/>
    <property type="match status" value="1"/>
</dbReference>
<dbReference type="RefSeq" id="WP_153685166.1">
    <property type="nucleotide sequence ID" value="NZ_WJIF01000007.1"/>
</dbReference>
<protein>
    <submittedName>
        <fullName evidence="5">Arginase</fullName>
    </submittedName>
</protein>
<keyword evidence="6" id="KW-1185">Reference proteome</keyword>
<keyword evidence="3" id="KW-0464">Manganese</keyword>
<keyword evidence="2" id="KW-0378">Hydrolase</keyword>
<dbReference type="PRINTS" id="PR00116">
    <property type="entry name" value="ARGINASE"/>
</dbReference>
<accession>A0A6I2FDH2</accession>
<dbReference type="GO" id="GO:0005829">
    <property type="term" value="C:cytosol"/>
    <property type="evidence" value="ECO:0007669"/>
    <property type="project" value="TreeGrafter"/>
</dbReference>
<dbReference type="InterPro" id="IPR023696">
    <property type="entry name" value="Ureohydrolase_dom_sf"/>
</dbReference>
<dbReference type="Proteomes" id="UP000431080">
    <property type="component" value="Unassembled WGS sequence"/>
</dbReference>
<dbReference type="InterPro" id="IPR006035">
    <property type="entry name" value="Ureohydrolase"/>
</dbReference>
<keyword evidence="1" id="KW-0479">Metal-binding</keyword>
<gene>
    <name evidence="5" type="ORF">GE115_12745</name>
</gene>
<comment type="caution">
    <text evidence="5">The sequence shown here is derived from an EMBL/GenBank/DDBJ whole genome shotgun (WGS) entry which is preliminary data.</text>
</comment>
<evidence type="ECO:0000313" key="6">
    <source>
        <dbReference type="Proteomes" id="UP000431080"/>
    </source>
</evidence>
<evidence type="ECO:0000313" key="5">
    <source>
        <dbReference type="EMBL" id="MRG60730.1"/>
    </source>
</evidence>
<evidence type="ECO:0000256" key="2">
    <source>
        <dbReference type="ARBA" id="ARBA00022801"/>
    </source>
</evidence>
<dbReference type="SUPFAM" id="SSF52768">
    <property type="entry name" value="Arginase/deacetylase"/>
    <property type="match status" value="1"/>
</dbReference>
<dbReference type="EMBL" id="WJIF01000007">
    <property type="protein sequence ID" value="MRG60730.1"/>
    <property type="molecule type" value="Genomic_DNA"/>
</dbReference>
<organism evidence="5 6">
    <name type="scientific">Agromyces agglutinans</name>
    <dbReference type="NCBI Taxonomy" id="2662258"/>
    <lineage>
        <taxon>Bacteria</taxon>
        <taxon>Bacillati</taxon>
        <taxon>Actinomycetota</taxon>
        <taxon>Actinomycetes</taxon>
        <taxon>Micrococcales</taxon>
        <taxon>Microbacteriaceae</taxon>
        <taxon>Agromyces</taxon>
    </lineage>
</organism>